<dbReference type="InterPro" id="IPR001633">
    <property type="entry name" value="EAL_dom"/>
</dbReference>
<dbReference type="RefSeq" id="WP_201348524.1">
    <property type="nucleotide sequence ID" value="NZ_AP014546.1"/>
</dbReference>
<dbReference type="PANTHER" id="PTHR44757">
    <property type="entry name" value="DIGUANYLATE CYCLASE DGCP"/>
    <property type="match status" value="1"/>
</dbReference>
<dbReference type="CDD" id="cd01949">
    <property type="entry name" value="GGDEF"/>
    <property type="match status" value="1"/>
</dbReference>
<dbReference type="Gene3D" id="3.20.20.450">
    <property type="entry name" value="EAL domain"/>
    <property type="match status" value="1"/>
</dbReference>
<dbReference type="SUPFAM" id="SSF55781">
    <property type="entry name" value="GAF domain-like"/>
    <property type="match status" value="1"/>
</dbReference>
<evidence type="ECO:0000256" key="1">
    <source>
        <dbReference type="ARBA" id="ARBA00012282"/>
    </source>
</evidence>
<evidence type="ECO:0000313" key="5">
    <source>
        <dbReference type="EMBL" id="BBB31458.1"/>
    </source>
</evidence>
<dbReference type="InterPro" id="IPR003018">
    <property type="entry name" value="GAF"/>
</dbReference>
<dbReference type="NCBIfam" id="TIGR00254">
    <property type="entry name" value="GGDEF"/>
    <property type="match status" value="1"/>
</dbReference>
<dbReference type="SUPFAM" id="SSF55073">
    <property type="entry name" value="Nucleotide cyclase"/>
    <property type="match status" value="1"/>
</dbReference>
<evidence type="ECO:0000256" key="2">
    <source>
        <dbReference type="ARBA" id="ARBA00022636"/>
    </source>
</evidence>
<sequence>MNDAINIHTIAIPDDVIDGWQQSVDLIASICEIPASLIMRVHTQNIEVFVSSQSASNPYPTGYKEALGKGVYCETVIKQRAELLVPNALVDPVWDHNTDAKAGMISYCGLPLNWPTGEAFGTICILDNKANHYNEQNRQLLYRFQKSVEASLTILYQKFKLQDANEHLEQRVHQRTSELETLYHRLSQEIDERHSAEKTIYQQNHYDTLTGLPNRKLLQEKLNTLENVSLAPLSAAVLHVGINNMKVINDNFGYKAGDNVIHTIANQLKQHIPATAFLAHLSGDQFIILHTTAEHSIAEESAQLANKLCQLFSFSRPVVTQEQAIPLSVSIGIALYPDDALDMDELLRKSSAARTSKQSAADNQYQFFNLSMQSQLSTRLQIESQLSNALNNNELVLHYQPFICTQSGKVIGAEALLRWNNSILGNVPPDSFIPIAEQSGLILSIGNFVLRSAIKQTAHWCKAHQVDAYVAVNISPVQFRDEQLASHILELLEFYELPPHCLEVEITEGVLLQDEAQALEILNILAKSGVRISLDDFGTGYSSLSYLQKFPFDTIKIDRSFISSLAESSRNQDLVSAIISMARNLKLHVVAEGIETIEQSDFITHAQCEIGQGYLYGKPDLPEVFLQQILKQTKH</sequence>
<dbReference type="InterPro" id="IPR035919">
    <property type="entry name" value="EAL_sf"/>
</dbReference>
<keyword evidence="6" id="KW-1185">Reference proteome</keyword>
<dbReference type="InterPro" id="IPR052155">
    <property type="entry name" value="Biofilm_reg_signaling"/>
</dbReference>
<reference evidence="5 6" key="1">
    <citation type="journal article" date="2008" name="Int. J. Syst. Evol. Microbiol.">
        <title>Neptunomonas japonica sp. nov., an Osedax japonicus symbiont-like bacterium isolated from sediment adjacent to sperm whale carcasses off Kagoshima, Japan.</title>
        <authorList>
            <person name="Miyazaki M."/>
            <person name="Nogi Y."/>
            <person name="Fujiwara Y."/>
            <person name="Kawato M."/>
            <person name="Kubokawa K."/>
            <person name="Horikoshi K."/>
        </authorList>
    </citation>
    <scope>NUCLEOTIDE SEQUENCE [LARGE SCALE GENOMIC DNA]</scope>
    <source>
        <strain evidence="5 6">JAMM 1380</strain>
    </source>
</reference>
<dbReference type="GO" id="GO:0071111">
    <property type="term" value="F:cyclic-guanylate-specific phosphodiesterase activity"/>
    <property type="evidence" value="ECO:0007669"/>
    <property type="project" value="UniProtKB-EC"/>
</dbReference>
<dbReference type="PANTHER" id="PTHR44757:SF2">
    <property type="entry name" value="BIOFILM ARCHITECTURE MAINTENANCE PROTEIN MBAA"/>
    <property type="match status" value="1"/>
</dbReference>
<dbReference type="EC" id="3.1.4.52" evidence="1"/>
<dbReference type="KEGG" id="njp:NEJAP_3520"/>
<dbReference type="PROSITE" id="PS50883">
    <property type="entry name" value="EAL"/>
    <property type="match status" value="1"/>
</dbReference>
<evidence type="ECO:0000313" key="6">
    <source>
        <dbReference type="Proteomes" id="UP000595332"/>
    </source>
</evidence>
<organism evidence="5 6">
    <name type="scientific">Neptunomonas japonica JAMM 1380</name>
    <dbReference type="NCBI Taxonomy" id="1441457"/>
    <lineage>
        <taxon>Bacteria</taxon>
        <taxon>Pseudomonadati</taxon>
        <taxon>Pseudomonadota</taxon>
        <taxon>Gammaproteobacteria</taxon>
        <taxon>Oceanospirillales</taxon>
        <taxon>Oceanospirillaceae</taxon>
        <taxon>Neptunomonas</taxon>
    </lineage>
</organism>
<dbReference type="InterPro" id="IPR029787">
    <property type="entry name" value="Nucleotide_cyclase"/>
</dbReference>
<dbReference type="Pfam" id="PF00990">
    <property type="entry name" value="GGDEF"/>
    <property type="match status" value="1"/>
</dbReference>
<dbReference type="InterPro" id="IPR029016">
    <property type="entry name" value="GAF-like_dom_sf"/>
</dbReference>
<dbReference type="SUPFAM" id="SSF141868">
    <property type="entry name" value="EAL domain-like"/>
    <property type="match status" value="1"/>
</dbReference>
<proteinExistence type="predicted"/>
<dbReference type="InterPro" id="IPR043128">
    <property type="entry name" value="Rev_trsase/Diguanyl_cyclase"/>
</dbReference>
<dbReference type="SMART" id="SM00065">
    <property type="entry name" value="GAF"/>
    <property type="match status" value="1"/>
</dbReference>
<dbReference type="InterPro" id="IPR000160">
    <property type="entry name" value="GGDEF_dom"/>
</dbReference>
<feature type="domain" description="EAL" evidence="3">
    <location>
        <begin position="379"/>
        <end position="633"/>
    </location>
</feature>
<gene>
    <name evidence="5" type="ORF">NEJAP_3520</name>
</gene>
<evidence type="ECO:0000259" key="3">
    <source>
        <dbReference type="PROSITE" id="PS50883"/>
    </source>
</evidence>
<dbReference type="AlphaFoldDB" id="A0A7R6PCY9"/>
<keyword evidence="2" id="KW-0973">c-di-GMP</keyword>
<dbReference type="FunFam" id="3.20.20.450:FF:000001">
    <property type="entry name" value="Cyclic di-GMP phosphodiesterase yahA"/>
    <property type="match status" value="1"/>
</dbReference>
<dbReference type="Gene3D" id="3.30.70.270">
    <property type="match status" value="1"/>
</dbReference>
<accession>A0A7R6PCY9</accession>
<dbReference type="SMART" id="SM00052">
    <property type="entry name" value="EAL"/>
    <property type="match status" value="1"/>
</dbReference>
<dbReference type="Gene3D" id="3.30.450.40">
    <property type="match status" value="1"/>
</dbReference>
<dbReference type="SMART" id="SM00267">
    <property type="entry name" value="GGDEF"/>
    <property type="match status" value="1"/>
</dbReference>
<dbReference type="Pfam" id="PF00563">
    <property type="entry name" value="EAL"/>
    <property type="match status" value="1"/>
</dbReference>
<evidence type="ECO:0000259" key="4">
    <source>
        <dbReference type="PROSITE" id="PS50887"/>
    </source>
</evidence>
<feature type="domain" description="GGDEF" evidence="4">
    <location>
        <begin position="233"/>
        <end position="370"/>
    </location>
</feature>
<dbReference type="Proteomes" id="UP000595332">
    <property type="component" value="Chromosome"/>
</dbReference>
<dbReference type="EMBL" id="AP014546">
    <property type="protein sequence ID" value="BBB31458.1"/>
    <property type="molecule type" value="Genomic_DNA"/>
</dbReference>
<dbReference type="CDD" id="cd01948">
    <property type="entry name" value="EAL"/>
    <property type="match status" value="1"/>
</dbReference>
<protein>
    <recommendedName>
        <fullName evidence="1">cyclic-guanylate-specific phosphodiesterase</fullName>
        <ecNumber evidence="1">3.1.4.52</ecNumber>
    </recommendedName>
</protein>
<name>A0A7R6PCY9_9GAMM</name>
<dbReference type="PROSITE" id="PS50887">
    <property type="entry name" value="GGDEF"/>
    <property type="match status" value="1"/>
</dbReference>